<proteinExistence type="predicted"/>
<dbReference type="Proteomes" id="UP000294847">
    <property type="component" value="Chromosome 1"/>
</dbReference>
<evidence type="ECO:0000313" key="2">
    <source>
        <dbReference type="Proteomes" id="UP000294847"/>
    </source>
</evidence>
<gene>
    <name evidence="1" type="ORF">PoMZ_10149</name>
</gene>
<organism evidence="1 2">
    <name type="scientific">Pyricularia oryzae</name>
    <name type="common">Rice blast fungus</name>
    <name type="synonym">Magnaporthe oryzae</name>
    <dbReference type="NCBI Taxonomy" id="318829"/>
    <lineage>
        <taxon>Eukaryota</taxon>
        <taxon>Fungi</taxon>
        <taxon>Dikarya</taxon>
        <taxon>Ascomycota</taxon>
        <taxon>Pezizomycotina</taxon>
        <taxon>Sordariomycetes</taxon>
        <taxon>Sordariomycetidae</taxon>
        <taxon>Magnaporthales</taxon>
        <taxon>Pyriculariaceae</taxon>
        <taxon>Pyricularia</taxon>
    </lineage>
</organism>
<accession>A0A4P7MWH6</accession>
<protein>
    <submittedName>
        <fullName evidence="1">Uncharacterized protein</fullName>
    </submittedName>
</protein>
<dbReference type="EMBL" id="CP034204">
    <property type="protein sequence ID" value="QBZ54449.1"/>
    <property type="molecule type" value="Genomic_DNA"/>
</dbReference>
<sequence length="188" mass="22025">MDHEQDEEEDVPLDFADSQLPPRFITATFYTREPPTRCTIISVMLVQFFAGIETFFLDLLRLPTDSLFRMFPDHQHYWPYLTHRHPFRAGLGDFISLNFLVNTPTLASIEMLNAIKENSLGLGPHRRGWICNLVPAHVRMNFYGAFLVTLLRVWVFTAGSRYILYHYYLRERRRDKLLALGLLLCLAM</sequence>
<name>A0A4P7MWH6_PYROR</name>
<evidence type="ECO:0000313" key="1">
    <source>
        <dbReference type="EMBL" id="QBZ54449.1"/>
    </source>
</evidence>
<dbReference type="AlphaFoldDB" id="A0A4P7MWH6"/>
<reference evidence="1 2" key="1">
    <citation type="journal article" date="2019" name="Mol. Biol. Evol.">
        <title>Blast fungal genomes show frequent chromosomal changes, gene gains and losses, and effector gene turnover.</title>
        <authorList>
            <person name="Gomez Luciano L.B."/>
            <person name="Jason Tsai I."/>
            <person name="Chuma I."/>
            <person name="Tosa Y."/>
            <person name="Chen Y.H."/>
            <person name="Li J.Y."/>
            <person name="Li M.Y."/>
            <person name="Jade Lu M.Y."/>
            <person name="Nakayashiki H."/>
            <person name="Li W.H."/>
        </authorList>
    </citation>
    <scope>NUCLEOTIDE SEQUENCE [LARGE SCALE GENOMIC DNA]</scope>
    <source>
        <strain evidence="1">MZ5-1-6</strain>
    </source>
</reference>